<feature type="repeat" description="PPR" evidence="3">
    <location>
        <begin position="519"/>
        <end position="553"/>
    </location>
</feature>
<dbReference type="PANTHER" id="PTHR47447:SF28">
    <property type="entry name" value="PENTACOTRIPEPTIDE-REPEAT REGION OF PRORP DOMAIN-CONTAINING PROTEIN"/>
    <property type="match status" value="1"/>
</dbReference>
<evidence type="ECO:0000256" key="3">
    <source>
        <dbReference type="PROSITE-ProRule" id="PRU00708"/>
    </source>
</evidence>
<feature type="repeat" description="PPR" evidence="3">
    <location>
        <begin position="207"/>
        <end position="241"/>
    </location>
</feature>
<dbReference type="OrthoDB" id="185373at2759"/>
<gene>
    <name evidence="4" type="ORF">Acr_11g0016220</name>
</gene>
<dbReference type="Pfam" id="PF12854">
    <property type="entry name" value="PPR_1"/>
    <property type="match status" value="1"/>
</dbReference>
<feature type="repeat" description="PPR" evidence="3">
    <location>
        <begin position="379"/>
        <end position="413"/>
    </location>
</feature>
<sequence length="632" mass="71386">MLRLAMEMRWRWRWRWISLHTASKFVYSEFWNQTHPSNGAFHSTQLPCPSDLIALTFFFWCARQPDYYHDRVAFDHMVNVVARLAQQLRIVKNFIKLLEGVGCVTKPQTFLLLLRIFWHGGMNNLVFEAFEEMSNCGYIPNTYTRNIVMDVLFKIGRVDLALRMLNEIHDPNFLTFSIGICNLCKINDFKNIQNVLRKMLRMGYYPNAGNFSMVVNCFCKSGKLAEALQLLGLMISLGIPTSVSVWSILIDGFCKSGKLVMACNLLERMVETGCSPNVVTCTSLIKGFMKSQMPDRALRILSTMDSKGYSPDLILCNVLIDCFSKIGRYDDALDVFCSFPKRKLVPDSYTLCSIISVVCMSRQYDLLPLLISGLAIQADLVVCNSLLIYFCRAGYPSGAVELYNDMIDRGFIPDRYSYAGLLSGLCGMGRIGEAVNVYRAIVRNHFCLDPHIHTIVIDGLISSGNYHRAIRLFRKAVVEKYPLDVVSYTLAIHGLFRGARTEEACSLFSQMKAVGVAPNANTYNTMLSGFCRERDIKMVRQILHEMIDADIGLDYNVFYMIKKLLFRSWYSHSAFNLFVEMCKSEMIPDKTLAALLLKGLTLAVKVSGNLADIPDVDTSSSDDMADVAASVG</sequence>
<dbReference type="Gene3D" id="1.25.40.10">
    <property type="entry name" value="Tetratricopeptide repeat domain"/>
    <property type="match status" value="5"/>
</dbReference>
<evidence type="ECO:0000313" key="4">
    <source>
        <dbReference type="EMBL" id="GFY97316.1"/>
    </source>
</evidence>
<organism evidence="4 5">
    <name type="scientific">Actinidia rufa</name>
    <dbReference type="NCBI Taxonomy" id="165716"/>
    <lineage>
        <taxon>Eukaryota</taxon>
        <taxon>Viridiplantae</taxon>
        <taxon>Streptophyta</taxon>
        <taxon>Embryophyta</taxon>
        <taxon>Tracheophyta</taxon>
        <taxon>Spermatophyta</taxon>
        <taxon>Magnoliopsida</taxon>
        <taxon>eudicotyledons</taxon>
        <taxon>Gunneridae</taxon>
        <taxon>Pentapetalae</taxon>
        <taxon>asterids</taxon>
        <taxon>Ericales</taxon>
        <taxon>Actinidiaceae</taxon>
        <taxon>Actinidia</taxon>
    </lineage>
</organism>
<evidence type="ECO:0000256" key="2">
    <source>
        <dbReference type="ARBA" id="ARBA00022737"/>
    </source>
</evidence>
<comment type="caution">
    <text evidence="4">The sequence shown here is derived from an EMBL/GenBank/DDBJ whole genome shotgun (WGS) entry which is preliminary data.</text>
</comment>
<feature type="repeat" description="PPR" evidence="3">
    <location>
        <begin position="312"/>
        <end position="346"/>
    </location>
</feature>
<dbReference type="Proteomes" id="UP000585474">
    <property type="component" value="Unassembled WGS sequence"/>
</dbReference>
<evidence type="ECO:0008006" key="6">
    <source>
        <dbReference type="Google" id="ProtNLM"/>
    </source>
</evidence>
<dbReference type="PROSITE" id="PS51375">
    <property type="entry name" value="PPR"/>
    <property type="match status" value="8"/>
</dbReference>
<dbReference type="InterPro" id="IPR011990">
    <property type="entry name" value="TPR-like_helical_dom_sf"/>
</dbReference>
<keyword evidence="5" id="KW-1185">Reference proteome</keyword>
<dbReference type="EMBL" id="BJWL01000011">
    <property type="protein sequence ID" value="GFY97316.1"/>
    <property type="molecule type" value="Genomic_DNA"/>
</dbReference>
<protein>
    <recommendedName>
        <fullName evidence="6">Pentatricopeptide repeat-containing protein At1g16830</fullName>
    </recommendedName>
</protein>
<proteinExistence type="inferred from homology"/>
<evidence type="ECO:0000313" key="5">
    <source>
        <dbReference type="Proteomes" id="UP000585474"/>
    </source>
</evidence>
<dbReference type="InterPro" id="IPR002885">
    <property type="entry name" value="PPR_rpt"/>
</dbReference>
<comment type="similarity">
    <text evidence="1">Belongs to the PPR family. P subfamily.</text>
</comment>
<dbReference type="AlphaFoldDB" id="A0A7J0FFS9"/>
<feature type="repeat" description="PPR" evidence="3">
    <location>
        <begin position="484"/>
        <end position="518"/>
    </location>
</feature>
<dbReference type="Pfam" id="PF01535">
    <property type="entry name" value="PPR"/>
    <property type="match status" value="2"/>
</dbReference>
<keyword evidence="2" id="KW-0677">Repeat</keyword>
<feature type="repeat" description="PPR" evidence="3">
    <location>
        <begin position="277"/>
        <end position="311"/>
    </location>
</feature>
<reference evidence="4 5" key="1">
    <citation type="submission" date="2019-07" db="EMBL/GenBank/DDBJ databases">
        <title>De Novo Assembly of kiwifruit Actinidia rufa.</title>
        <authorList>
            <person name="Sugita-Konishi S."/>
            <person name="Sato K."/>
            <person name="Mori E."/>
            <person name="Abe Y."/>
            <person name="Kisaki G."/>
            <person name="Hamano K."/>
            <person name="Suezawa K."/>
            <person name="Otani M."/>
            <person name="Fukuda T."/>
            <person name="Manabe T."/>
            <person name="Gomi K."/>
            <person name="Tabuchi M."/>
            <person name="Akimitsu K."/>
            <person name="Kataoka I."/>
        </authorList>
    </citation>
    <scope>NUCLEOTIDE SEQUENCE [LARGE SCALE GENOMIC DNA]</scope>
    <source>
        <strain evidence="5">cv. Fuchu</strain>
    </source>
</reference>
<dbReference type="PANTHER" id="PTHR47447">
    <property type="entry name" value="OS03G0856100 PROTEIN"/>
    <property type="match status" value="1"/>
</dbReference>
<evidence type="ECO:0000256" key="1">
    <source>
        <dbReference type="ARBA" id="ARBA00007626"/>
    </source>
</evidence>
<feature type="repeat" description="PPR" evidence="3">
    <location>
        <begin position="414"/>
        <end position="448"/>
    </location>
</feature>
<dbReference type="Pfam" id="PF13041">
    <property type="entry name" value="PPR_2"/>
    <property type="match status" value="4"/>
</dbReference>
<name>A0A7J0FFS9_9ERIC</name>
<feature type="repeat" description="PPR" evidence="3">
    <location>
        <begin position="242"/>
        <end position="276"/>
    </location>
</feature>
<dbReference type="NCBIfam" id="TIGR00756">
    <property type="entry name" value="PPR"/>
    <property type="match status" value="8"/>
</dbReference>
<accession>A0A7J0FFS9</accession>